<keyword evidence="3" id="KW-1133">Transmembrane helix</keyword>
<evidence type="ECO:0000256" key="4">
    <source>
        <dbReference type="ARBA" id="ARBA00023136"/>
    </source>
</evidence>
<accession>A0A841DE23</accession>
<dbReference type="Pfam" id="PF04228">
    <property type="entry name" value="Zn_peptidase"/>
    <property type="match status" value="1"/>
</dbReference>
<organism evidence="5 6">
    <name type="scientific">Planomonospora venezuelensis</name>
    <dbReference type="NCBI Taxonomy" id="1999"/>
    <lineage>
        <taxon>Bacteria</taxon>
        <taxon>Bacillati</taxon>
        <taxon>Actinomycetota</taxon>
        <taxon>Actinomycetes</taxon>
        <taxon>Streptosporangiales</taxon>
        <taxon>Streptosporangiaceae</taxon>
        <taxon>Planomonospora</taxon>
    </lineage>
</organism>
<dbReference type="PANTHER" id="PTHR30168:SF0">
    <property type="entry name" value="INNER MEMBRANE PROTEIN"/>
    <property type="match status" value="1"/>
</dbReference>
<evidence type="ECO:0008006" key="7">
    <source>
        <dbReference type="Google" id="ProtNLM"/>
    </source>
</evidence>
<dbReference type="RefSeq" id="WP_184944998.1">
    <property type="nucleotide sequence ID" value="NZ_BAAAWZ010000001.1"/>
</dbReference>
<dbReference type="AlphaFoldDB" id="A0A841DE23"/>
<proteinExistence type="predicted"/>
<gene>
    <name evidence="5" type="ORF">FHS22_004826</name>
</gene>
<comment type="caution">
    <text evidence="5">The sequence shown here is derived from an EMBL/GenBank/DDBJ whole genome shotgun (WGS) entry which is preliminary data.</text>
</comment>
<dbReference type="EMBL" id="JACHJJ010000017">
    <property type="protein sequence ID" value="MBB5965536.1"/>
    <property type="molecule type" value="Genomic_DNA"/>
</dbReference>
<evidence type="ECO:0000313" key="5">
    <source>
        <dbReference type="EMBL" id="MBB5965536.1"/>
    </source>
</evidence>
<keyword evidence="4" id="KW-0472">Membrane</keyword>
<dbReference type="Proteomes" id="UP000562352">
    <property type="component" value="Unassembled WGS sequence"/>
</dbReference>
<keyword evidence="6" id="KW-1185">Reference proteome</keyword>
<sequence>MTAGRVGGAVLSAILAGAVLSGAPGTAGTARAAAGYPVGNAPVLTHNPLYGRSVFTQVACEEPAAGKGGAASARRYTLAVVKCLDRVWSTELRRRNLPFRRPVVRFVSTRSRVCGEKWPKETIALYCRAERSLNFPVGSGLLDNDSDLFLLIVAAHEYAHHVQNLSGIMKGNDGLAYRNKKELNEQARRQELQAECLAGAFAGSVWTSLARTAADWRLLLRSQKATGDDSGGRGVRDHGKGSSIVYWTNRGFRAASSSACNTWTAASARVS</sequence>
<dbReference type="GO" id="GO:0016020">
    <property type="term" value="C:membrane"/>
    <property type="evidence" value="ECO:0007669"/>
    <property type="project" value="UniProtKB-SubCell"/>
</dbReference>
<evidence type="ECO:0000256" key="3">
    <source>
        <dbReference type="ARBA" id="ARBA00022989"/>
    </source>
</evidence>
<evidence type="ECO:0000256" key="1">
    <source>
        <dbReference type="ARBA" id="ARBA00004167"/>
    </source>
</evidence>
<keyword evidence="2" id="KW-0812">Transmembrane</keyword>
<name>A0A841DE23_PLAVE</name>
<dbReference type="InterPro" id="IPR007343">
    <property type="entry name" value="Uncharacterised_pept_Zn_put"/>
</dbReference>
<evidence type="ECO:0000313" key="6">
    <source>
        <dbReference type="Proteomes" id="UP000562352"/>
    </source>
</evidence>
<evidence type="ECO:0000256" key="2">
    <source>
        <dbReference type="ARBA" id="ARBA00022692"/>
    </source>
</evidence>
<protein>
    <recommendedName>
        <fullName evidence="7">Metalloprotease-like protein</fullName>
    </recommendedName>
</protein>
<dbReference type="PANTHER" id="PTHR30168">
    <property type="entry name" value="PUTATIVE MEMBRANE PROTEIN YPFJ"/>
    <property type="match status" value="1"/>
</dbReference>
<comment type="subcellular location">
    <subcellularLocation>
        <location evidence="1">Membrane</location>
        <topology evidence="1">Single-pass membrane protein</topology>
    </subcellularLocation>
</comment>
<reference evidence="5 6" key="1">
    <citation type="submission" date="2020-08" db="EMBL/GenBank/DDBJ databases">
        <title>Genomic Encyclopedia of Type Strains, Phase III (KMG-III): the genomes of soil and plant-associated and newly described type strains.</title>
        <authorList>
            <person name="Whitman W."/>
        </authorList>
    </citation>
    <scope>NUCLEOTIDE SEQUENCE [LARGE SCALE GENOMIC DNA]</scope>
    <source>
        <strain evidence="5 6">CECT 3303</strain>
    </source>
</reference>